<feature type="compositionally biased region" description="Acidic residues" evidence="1">
    <location>
        <begin position="98"/>
        <end position="117"/>
    </location>
</feature>
<feature type="compositionally biased region" description="Low complexity" evidence="1">
    <location>
        <begin position="602"/>
        <end position="621"/>
    </location>
</feature>
<name>A0A4U0TJY8_9PEZI</name>
<keyword evidence="3" id="KW-1185">Reference proteome</keyword>
<feature type="region of interest" description="Disordered" evidence="1">
    <location>
        <begin position="386"/>
        <end position="694"/>
    </location>
</feature>
<evidence type="ECO:0000256" key="1">
    <source>
        <dbReference type="SAM" id="MobiDB-lite"/>
    </source>
</evidence>
<feature type="compositionally biased region" description="Low complexity" evidence="1">
    <location>
        <begin position="651"/>
        <end position="675"/>
    </location>
</feature>
<accession>A0A4U0TJY8</accession>
<feature type="compositionally biased region" description="Polar residues" evidence="1">
    <location>
        <begin position="440"/>
        <end position="451"/>
    </location>
</feature>
<feature type="region of interest" description="Disordered" evidence="1">
    <location>
        <begin position="32"/>
        <end position="257"/>
    </location>
</feature>
<feature type="compositionally biased region" description="Polar residues" evidence="1">
    <location>
        <begin position="238"/>
        <end position="257"/>
    </location>
</feature>
<feature type="compositionally biased region" description="Basic and acidic residues" evidence="1">
    <location>
        <begin position="533"/>
        <end position="552"/>
    </location>
</feature>
<feature type="compositionally biased region" description="Basic and acidic residues" evidence="1">
    <location>
        <begin position="62"/>
        <end position="81"/>
    </location>
</feature>
<comment type="caution">
    <text evidence="2">The sequence shown here is derived from an EMBL/GenBank/DDBJ whole genome shotgun (WGS) entry which is preliminary data.</text>
</comment>
<evidence type="ECO:0000313" key="2">
    <source>
        <dbReference type="EMBL" id="TKA22171.1"/>
    </source>
</evidence>
<feature type="compositionally biased region" description="Low complexity" evidence="1">
    <location>
        <begin position="465"/>
        <end position="479"/>
    </location>
</feature>
<sequence>MTRMTRAKAAEVAEKLHVDENAVLELDVQEGDIGGLPGVLETPLREERRPLGEIAPNSGSGQEHEVVELRKSVRERNEGKRGAKGKKGRVEGSTDSQLEAEEGMPEVGVEEQEDAGSDGEIAGGLATDATGPEADNIVRPEEDAYSQAPESRLTRSQRTLEEAQHHEPERSVVLEDDASPDEAAPEPTSLHIDIRPAETVSPTPALTSPLPSATPKVIASLRKDNTGMRSTSNKENETPTEITTPVSAQGGSLTPRSASNYDALEAAVVEAATPPTISRRASAAEIQPVESSPKPAEGAVAEIEQPVDTPVTSPRALLAEEVAPLSASIGRIEHPSDTPMASPPGPAEPVAPLSANIEIATSPKADDPIMAMDALDEALEKVASEVPQIHMSPAKVKSKKPAPVVRTTKASLARLPLAQGEKAVVAPPPAMGRPRPSTALGRSNSIRQSLASKGPTGPTKRVPSTTTNTKKPTPNPTTETNRKPKTETTIPHSKPRPVSLSFPTPPPPPKSKKAPTTSSFQLPGEAIAARLKAAREERMRKEAPEEGAEKKAAFKARPAPTGKKSPSVRQTNASKGRESIVGGGRPAGSVPGLGLKRGSSVTASTSTAAPRARAAPPSAAPGLLRPDDKGLKVTKRPSTALANTTTNPRIATLSLSTSTSTNPNPNPNTARPSTSGAAIPTTTTQRVLSKGTAKSKEVFQRAAFAKEAAEREKREKEFAAKQARVQAAERSRVASREWAEKQRMKKFGGGDSGVKAEGC</sequence>
<gene>
    <name evidence="2" type="ORF">B0A50_08337</name>
</gene>
<feature type="compositionally biased region" description="Basic and acidic residues" evidence="1">
    <location>
        <begin position="221"/>
        <end position="237"/>
    </location>
</feature>
<reference evidence="2 3" key="1">
    <citation type="submission" date="2017-03" db="EMBL/GenBank/DDBJ databases">
        <title>Genomes of endolithic fungi from Antarctica.</title>
        <authorList>
            <person name="Coleine C."/>
            <person name="Masonjones S."/>
            <person name="Stajich J.E."/>
        </authorList>
    </citation>
    <scope>NUCLEOTIDE SEQUENCE [LARGE SCALE GENOMIC DNA]</scope>
    <source>
        <strain evidence="2 3">CCFEE 6315</strain>
    </source>
</reference>
<protein>
    <submittedName>
        <fullName evidence="2">Uncharacterized protein</fullName>
    </submittedName>
</protein>
<proteinExistence type="predicted"/>
<dbReference type="Proteomes" id="UP000308549">
    <property type="component" value="Unassembled WGS sequence"/>
</dbReference>
<feature type="compositionally biased region" description="Polar residues" evidence="1">
    <location>
        <begin position="636"/>
        <end position="649"/>
    </location>
</feature>
<feature type="compositionally biased region" description="Acidic residues" evidence="1">
    <location>
        <begin position="174"/>
        <end position="184"/>
    </location>
</feature>
<evidence type="ECO:0000313" key="3">
    <source>
        <dbReference type="Proteomes" id="UP000308549"/>
    </source>
</evidence>
<feature type="compositionally biased region" description="Low complexity" evidence="1">
    <location>
        <begin position="201"/>
        <end position="215"/>
    </location>
</feature>
<feature type="compositionally biased region" description="Basic and acidic residues" evidence="1">
    <location>
        <begin position="158"/>
        <end position="173"/>
    </location>
</feature>
<dbReference type="OrthoDB" id="3946796at2759"/>
<dbReference type="EMBL" id="NAJL01000082">
    <property type="protein sequence ID" value="TKA22171.1"/>
    <property type="molecule type" value="Genomic_DNA"/>
</dbReference>
<dbReference type="AlphaFoldDB" id="A0A4U0TJY8"/>
<feature type="region of interest" description="Disordered" evidence="1">
    <location>
        <begin position="279"/>
        <end position="366"/>
    </location>
</feature>
<organism evidence="2 3">
    <name type="scientific">Salinomyces thailandicus</name>
    <dbReference type="NCBI Taxonomy" id="706561"/>
    <lineage>
        <taxon>Eukaryota</taxon>
        <taxon>Fungi</taxon>
        <taxon>Dikarya</taxon>
        <taxon>Ascomycota</taxon>
        <taxon>Pezizomycotina</taxon>
        <taxon>Dothideomycetes</taxon>
        <taxon>Dothideomycetidae</taxon>
        <taxon>Mycosphaerellales</taxon>
        <taxon>Teratosphaeriaceae</taxon>
        <taxon>Salinomyces</taxon>
    </lineage>
</organism>